<dbReference type="Pfam" id="PF22891">
    <property type="entry name" value="KH_PNO1_2nd"/>
    <property type="match status" value="1"/>
</dbReference>
<organism evidence="5 6">
    <name type="scientific">Acidianus ambivalens</name>
    <name type="common">Desulfurolobus ambivalens</name>
    <dbReference type="NCBI Taxonomy" id="2283"/>
    <lineage>
        <taxon>Archaea</taxon>
        <taxon>Thermoproteota</taxon>
        <taxon>Thermoprotei</taxon>
        <taxon>Sulfolobales</taxon>
        <taxon>Sulfolobaceae</taxon>
        <taxon>Acidianus</taxon>
    </lineage>
</organism>
<feature type="domain" description="K Homology" evidence="3">
    <location>
        <begin position="74"/>
        <end position="147"/>
    </location>
</feature>
<dbReference type="InterPro" id="IPR036612">
    <property type="entry name" value="KH_dom_type_1_sf"/>
</dbReference>
<dbReference type="PROSITE" id="PS50084">
    <property type="entry name" value="KH_TYPE_1"/>
    <property type="match status" value="1"/>
</dbReference>
<dbReference type="InterPro" id="IPR055211">
    <property type="entry name" value="KH_PNO1_2nd"/>
</dbReference>
<dbReference type="InterPro" id="IPR004087">
    <property type="entry name" value="KH_dom"/>
</dbReference>
<evidence type="ECO:0000313" key="6">
    <source>
        <dbReference type="Proteomes" id="UP000426328"/>
    </source>
</evidence>
<dbReference type="GO" id="GO:0003723">
    <property type="term" value="F:RNA binding"/>
    <property type="evidence" value="ECO:0007669"/>
    <property type="project" value="UniProtKB-UniRule"/>
</dbReference>
<dbReference type="EMBL" id="CP045482">
    <property type="protein sequence ID" value="QGR21565.1"/>
    <property type="molecule type" value="Genomic_DNA"/>
</dbReference>
<name>A0A650CV35_ACIAM</name>
<dbReference type="SMART" id="SM00322">
    <property type="entry name" value="KH"/>
    <property type="match status" value="1"/>
</dbReference>
<evidence type="ECO:0000256" key="1">
    <source>
        <dbReference type="ARBA" id="ARBA00022884"/>
    </source>
</evidence>
<dbReference type="AlphaFoldDB" id="A0A650CV35"/>
<dbReference type="RefSeq" id="WP_152942072.1">
    <property type="nucleotide sequence ID" value="NZ_CP045482.1"/>
</dbReference>
<gene>
    <name evidence="5" type="ORF">D1866_05845</name>
    <name evidence="4" type="ORF">GFB69_08980</name>
</gene>
<proteinExistence type="predicted"/>
<keyword evidence="1 2" id="KW-0694">RNA-binding</keyword>
<dbReference type="FunFam" id="3.30.1370.10:FF:000076">
    <property type="entry name" value="KH domain protein"/>
    <property type="match status" value="1"/>
</dbReference>
<dbReference type="Proteomes" id="UP000474054">
    <property type="component" value="Unassembled WGS sequence"/>
</dbReference>
<dbReference type="SUPFAM" id="SSF54791">
    <property type="entry name" value="Eukaryotic type KH-domain (KH-domain type I)"/>
    <property type="match status" value="1"/>
</dbReference>
<keyword evidence="6" id="KW-1185">Reference proteome</keyword>
<evidence type="ECO:0000313" key="4">
    <source>
        <dbReference type="EMBL" id="MQL55870.1"/>
    </source>
</evidence>
<dbReference type="GeneID" id="42779241"/>
<evidence type="ECO:0000313" key="7">
    <source>
        <dbReference type="Proteomes" id="UP000474054"/>
    </source>
</evidence>
<dbReference type="NCBIfam" id="NF010326">
    <property type="entry name" value="PRK13763.1-1"/>
    <property type="match status" value="1"/>
</dbReference>
<evidence type="ECO:0000256" key="2">
    <source>
        <dbReference type="PROSITE-ProRule" id="PRU00117"/>
    </source>
</evidence>
<accession>A0A650CV35</accession>
<dbReference type="PANTHER" id="PTHR12826:SF13">
    <property type="entry name" value="RNA-BINDING PROTEIN PNO1"/>
    <property type="match status" value="1"/>
</dbReference>
<reference evidence="5 6" key="2">
    <citation type="submission" date="2019-10" db="EMBL/GenBank/DDBJ databases">
        <title>Genome Sequences from Six Type Strain Members of the Archaeal Family Sulfolobaceae: Acidianus ambivalens, Acidianus infernus, Metallosphaera prunae, Stygiolobus azoricus, Sulfolobus metallicus, and Sulfurisphaera ohwakuensis.</title>
        <authorList>
            <person name="Counts J.A."/>
            <person name="Kelly R.M."/>
        </authorList>
    </citation>
    <scope>NUCLEOTIDE SEQUENCE [LARGE SCALE GENOMIC DNA]</scope>
    <source>
        <strain evidence="5 6">LEI 10</strain>
    </source>
</reference>
<dbReference type="InterPro" id="IPR019964">
    <property type="entry name" value="KH_domain_protein_archaea"/>
</dbReference>
<dbReference type="KEGG" id="aamb:D1866_05845"/>
<dbReference type="PANTHER" id="PTHR12826">
    <property type="entry name" value="RIBONUCLEASE Y"/>
    <property type="match status" value="1"/>
</dbReference>
<protein>
    <submittedName>
        <fullName evidence="5">RNA-processing protein</fullName>
    </submittedName>
</protein>
<evidence type="ECO:0000313" key="5">
    <source>
        <dbReference type="EMBL" id="QGR21565.1"/>
    </source>
</evidence>
<dbReference type="Proteomes" id="UP000426328">
    <property type="component" value="Chromosome"/>
</dbReference>
<evidence type="ECO:0000259" key="3">
    <source>
        <dbReference type="SMART" id="SM00322"/>
    </source>
</evidence>
<dbReference type="EMBL" id="WHYS01000002">
    <property type="protein sequence ID" value="MQL55870.1"/>
    <property type="molecule type" value="Genomic_DNA"/>
</dbReference>
<dbReference type="Gene3D" id="3.30.1370.10">
    <property type="entry name" value="K Homology domain, type 1"/>
    <property type="match status" value="2"/>
</dbReference>
<reference evidence="4 7" key="1">
    <citation type="submission" date="2019-10" db="EMBL/GenBank/DDBJ databases">
        <title>Comparative genomics of sulfur disproportionating microorganisms.</title>
        <authorList>
            <person name="Ward L.M."/>
            <person name="Bertran E."/>
            <person name="Johnston D."/>
        </authorList>
    </citation>
    <scope>NUCLEOTIDE SEQUENCE [LARGE SCALE GENOMIC DNA]</scope>
    <source>
        <strain evidence="4 7">DSM 3772</strain>
    </source>
</reference>
<dbReference type="NCBIfam" id="TIGR03665">
    <property type="entry name" value="arCOG04150"/>
    <property type="match status" value="1"/>
</dbReference>
<sequence>MFISVPDEKINIVKSLIPKLKELSGVEITYDENTKTFNVDSSQNPYEAMKVISVIRAIGLGFSVDESLKLLSDDYMLEVIDLKQSVGSNPETLRRIKGRIIGENGKAKKIIQEYTGVSISITDHFVAIIGIYDQVQIARKAIELLIEGKEHSTVYKYLDKAEAELVHLSKNRSYNLK</sequence>